<accession>A0ABD4EGN5</accession>
<keyword evidence="3 9" id="KW-0963">Cytoplasm</keyword>
<evidence type="ECO:0000256" key="1">
    <source>
        <dbReference type="ARBA" id="ARBA00001286"/>
    </source>
</evidence>
<keyword evidence="7 9" id="KW-0234">DNA repair</keyword>
<dbReference type="CDD" id="cd06445">
    <property type="entry name" value="ATase"/>
    <property type="match status" value="1"/>
</dbReference>
<reference evidence="12 13" key="1">
    <citation type="submission" date="2016-01" db="EMBL/GenBank/DDBJ databases">
        <authorList>
            <person name="Mitreva M."/>
            <person name="Pepin K.H."/>
            <person name="Mihindukulasuriya K.A."/>
            <person name="Fulton R."/>
            <person name="Fronick C."/>
            <person name="O'Laughlin M."/>
            <person name="Miner T."/>
            <person name="Herter B."/>
            <person name="Rosa B.A."/>
            <person name="Cordes M."/>
            <person name="Tomlinson C."/>
            <person name="Wollam A."/>
            <person name="Palsikar V.B."/>
            <person name="Mardis E.R."/>
            <person name="Wilson R.K."/>
        </authorList>
    </citation>
    <scope>NUCLEOTIDE SEQUENCE [LARGE SCALE GENOMIC DNA]</scope>
    <source>
        <strain evidence="12 13">MJR7738</strain>
    </source>
</reference>
<evidence type="ECO:0000256" key="5">
    <source>
        <dbReference type="ARBA" id="ARBA00022679"/>
    </source>
</evidence>
<feature type="domain" description="Methylated-DNA-[protein]-cysteine S-methyltransferase DNA binding" evidence="10">
    <location>
        <begin position="76"/>
        <end position="161"/>
    </location>
</feature>
<dbReference type="Proteomes" id="UP000070063">
    <property type="component" value="Unassembled WGS sequence"/>
</dbReference>
<evidence type="ECO:0000256" key="7">
    <source>
        <dbReference type="ARBA" id="ARBA00023204"/>
    </source>
</evidence>
<evidence type="ECO:0000256" key="6">
    <source>
        <dbReference type="ARBA" id="ARBA00022763"/>
    </source>
</evidence>
<name>A0ABD4EGN5_STALU</name>
<keyword evidence="5 9" id="KW-0808">Transferase</keyword>
<dbReference type="EMBL" id="LRQI01000048">
    <property type="protein sequence ID" value="KXA38404.1"/>
    <property type="molecule type" value="Genomic_DNA"/>
</dbReference>
<dbReference type="SUPFAM" id="SSF46767">
    <property type="entry name" value="Methylated DNA-protein cysteine methyltransferase, C-terminal domain"/>
    <property type="match status" value="1"/>
</dbReference>
<dbReference type="AlphaFoldDB" id="A0ABD4EGN5"/>
<comment type="catalytic activity">
    <reaction evidence="1 9">
        <text>a 4-O-methyl-thymidine in DNA + L-cysteinyl-[protein] = a thymidine in DNA + S-methyl-L-cysteinyl-[protein]</text>
        <dbReference type="Rhea" id="RHEA:53428"/>
        <dbReference type="Rhea" id="RHEA-COMP:10131"/>
        <dbReference type="Rhea" id="RHEA-COMP:10132"/>
        <dbReference type="Rhea" id="RHEA-COMP:13555"/>
        <dbReference type="Rhea" id="RHEA-COMP:13556"/>
        <dbReference type="ChEBI" id="CHEBI:29950"/>
        <dbReference type="ChEBI" id="CHEBI:82612"/>
        <dbReference type="ChEBI" id="CHEBI:137386"/>
        <dbReference type="ChEBI" id="CHEBI:137387"/>
        <dbReference type="EC" id="2.1.1.63"/>
    </reaction>
</comment>
<dbReference type="InterPro" id="IPR008332">
    <property type="entry name" value="MethylG_MeTrfase_N"/>
</dbReference>
<feature type="active site" description="Nucleophile; methyl group acceptor" evidence="9">
    <location>
        <position position="132"/>
    </location>
</feature>
<dbReference type="PROSITE" id="PS00374">
    <property type="entry name" value="MGMT"/>
    <property type="match status" value="1"/>
</dbReference>
<evidence type="ECO:0000256" key="8">
    <source>
        <dbReference type="ARBA" id="ARBA00049348"/>
    </source>
</evidence>
<dbReference type="GO" id="GO:0006307">
    <property type="term" value="P:DNA alkylation repair"/>
    <property type="evidence" value="ECO:0007669"/>
    <property type="project" value="UniProtKB-UniRule"/>
</dbReference>
<dbReference type="HAMAP" id="MF_00772">
    <property type="entry name" value="OGT"/>
    <property type="match status" value="1"/>
</dbReference>
<dbReference type="FunFam" id="1.10.10.10:FF:000214">
    <property type="entry name" value="Methylated-DNA--protein-cysteine methyltransferase"/>
    <property type="match status" value="1"/>
</dbReference>
<dbReference type="InterPro" id="IPR036388">
    <property type="entry name" value="WH-like_DNA-bd_sf"/>
</dbReference>
<dbReference type="EC" id="2.1.1.63" evidence="9"/>
<comment type="subcellular location">
    <subcellularLocation>
        <location evidence="9">Cytoplasm</location>
    </subcellularLocation>
</comment>
<dbReference type="GO" id="GO:0003908">
    <property type="term" value="F:methylated-DNA-[protein]-cysteine S-methyltransferase activity"/>
    <property type="evidence" value="ECO:0007669"/>
    <property type="project" value="UniProtKB-UniRule"/>
</dbReference>
<comment type="function">
    <text evidence="9">Involved in the cellular defense against the biological effects of O6-methylguanine (O6-MeG) and O4-methylthymine (O4-MeT) in DNA. Repairs the methylated nucleobase in DNA by stoichiometrically transferring the methyl group to a cysteine residue in the enzyme. This is a suicide reaction: the enzyme is irreversibly inactivated.</text>
</comment>
<feature type="domain" description="Methylguanine DNA methyltransferase ribonuclease-like" evidence="11">
    <location>
        <begin position="7"/>
        <end position="71"/>
    </location>
</feature>
<dbReference type="GO" id="GO:0032259">
    <property type="term" value="P:methylation"/>
    <property type="evidence" value="ECO:0007669"/>
    <property type="project" value="UniProtKB-KW"/>
</dbReference>
<comment type="similarity">
    <text evidence="2 9">Belongs to the MGMT family.</text>
</comment>
<evidence type="ECO:0000256" key="9">
    <source>
        <dbReference type="HAMAP-Rule" id="MF_00772"/>
    </source>
</evidence>
<proteinExistence type="inferred from homology"/>
<dbReference type="InterPro" id="IPR001497">
    <property type="entry name" value="MethylDNA_cys_MeTrfase_AS"/>
</dbReference>
<dbReference type="InterPro" id="IPR014048">
    <property type="entry name" value="MethylDNA_cys_MeTrfase_DNA-bd"/>
</dbReference>
<dbReference type="InterPro" id="IPR023546">
    <property type="entry name" value="MGMT"/>
</dbReference>
<protein>
    <recommendedName>
        <fullName evidence="9">Methylated-DNA--protein-cysteine methyltransferase</fullName>
        <ecNumber evidence="9">2.1.1.63</ecNumber>
    </recommendedName>
    <alternativeName>
        <fullName evidence="9">6-O-methylguanine-DNA methyltransferase</fullName>
        <shortName evidence="9">MGMT</shortName>
    </alternativeName>
    <alternativeName>
        <fullName evidence="9">O-6-methylguanine-DNA-alkyltransferase</fullName>
    </alternativeName>
</protein>
<evidence type="ECO:0000313" key="13">
    <source>
        <dbReference type="Proteomes" id="UP000070063"/>
    </source>
</evidence>
<comment type="miscellaneous">
    <text evidence="9">This enzyme catalyzes only one turnover and therefore is not strictly catalytic. According to one definition, an enzyme is a biocatalyst that acts repeatedly and over many reaction cycles.</text>
</comment>
<evidence type="ECO:0000256" key="3">
    <source>
        <dbReference type="ARBA" id="ARBA00022490"/>
    </source>
</evidence>
<sequence>MLMTYAMKYDAPVGPLTILSDGESITQVLFANQACSDEMIQTGSVPILQQAEAWLDCYFSGEKPQSSLKLKPEGTPFQQKVWQLLSEIPYGHVVTYGELATKIAKQLGKSHMSAQAVGGAVGRNPISIIVPCHRVVGKDGSLTGFGGTIDNKIKLLQLEGVNMSALYRPKYSTKP</sequence>
<comment type="caution">
    <text evidence="12">The sequence shown here is derived from an EMBL/GenBank/DDBJ whole genome shotgun (WGS) entry which is preliminary data.</text>
</comment>
<dbReference type="Gene3D" id="3.30.160.70">
    <property type="entry name" value="Methylated DNA-protein cysteine methyltransferase domain"/>
    <property type="match status" value="1"/>
</dbReference>
<keyword evidence="6 9" id="KW-0227">DNA damage</keyword>
<comment type="catalytic activity">
    <reaction evidence="8 9">
        <text>a 6-O-methyl-2'-deoxyguanosine in DNA + L-cysteinyl-[protein] = S-methyl-L-cysteinyl-[protein] + a 2'-deoxyguanosine in DNA</text>
        <dbReference type="Rhea" id="RHEA:24000"/>
        <dbReference type="Rhea" id="RHEA-COMP:10131"/>
        <dbReference type="Rhea" id="RHEA-COMP:10132"/>
        <dbReference type="Rhea" id="RHEA-COMP:11367"/>
        <dbReference type="Rhea" id="RHEA-COMP:11368"/>
        <dbReference type="ChEBI" id="CHEBI:29950"/>
        <dbReference type="ChEBI" id="CHEBI:82612"/>
        <dbReference type="ChEBI" id="CHEBI:85445"/>
        <dbReference type="ChEBI" id="CHEBI:85448"/>
        <dbReference type="EC" id="2.1.1.63"/>
    </reaction>
</comment>
<dbReference type="PANTHER" id="PTHR10815">
    <property type="entry name" value="METHYLATED-DNA--PROTEIN-CYSTEINE METHYLTRANSFERASE"/>
    <property type="match status" value="1"/>
</dbReference>
<dbReference type="InterPro" id="IPR036631">
    <property type="entry name" value="MGMT_N_sf"/>
</dbReference>
<dbReference type="InterPro" id="IPR036217">
    <property type="entry name" value="MethylDNA_cys_MeTrfase_DNAb"/>
</dbReference>
<evidence type="ECO:0000256" key="4">
    <source>
        <dbReference type="ARBA" id="ARBA00022603"/>
    </source>
</evidence>
<evidence type="ECO:0000259" key="10">
    <source>
        <dbReference type="Pfam" id="PF01035"/>
    </source>
</evidence>
<gene>
    <name evidence="12" type="ORF">HMPREF3225_01206</name>
</gene>
<dbReference type="Pfam" id="PF01035">
    <property type="entry name" value="DNA_binding_1"/>
    <property type="match status" value="1"/>
</dbReference>
<keyword evidence="4 9" id="KW-0489">Methyltransferase</keyword>
<evidence type="ECO:0000313" key="12">
    <source>
        <dbReference type="EMBL" id="KXA38404.1"/>
    </source>
</evidence>
<dbReference type="SUPFAM" id="SSF53155">
    <property type="entry name" value="Methylated DNA-protein cysteine methyltransferase domain"/>
    <property type="match status" value="1"/>
</dbReference>
<evidence type="ECO:0000256" key="2">
    <source>
        <dbReference type="ARBA" id="ARBA00008711"/>
    </source>
</evidence>
<dbReference type="PANTHER" id="PTHR10815:SF5">
    <property type="entry name" value="METHYLATED-DNA--PROTEIN-CYSTEINE METHYLTRANSFERASE"/>
    <property type="match status" value="1"/>
</dbReference>
<dbReference type="Pfam" id="PF02870">
    <property type="entry name" value="Methyltransf_1N"/>
    <property type="match status" value="1"/>
</dbReference>
<dbReference type="NCBIfam" id="TIGR00589">
    <property type="entry name" value="ogt"/>
    <property type="match status" value="1"/>
</dbReference>
<dbReference type="GO" id="GO:0005737">
    <property type="term" value="C:cytoplasm"/>
    <property type="evidence" value="ECO:0007669"/>
    <property type="project" value="UniProtKB-SubCell"/>
</dbReference>
<organism evidence="12 13">
    <name type="scientific">Staphylococcus lugdunensis</name>
    <dbReference type="NCBI Taxonomy" id="28035"/>
    <lineage>
        <taxon>Bacteria</taxon>
        <taxon>Bacillati</taxon>
        <taxon>Bacillota</taxon>
        <taxon>Bacilli</taxon>
        <taxon>Bacillales</taxon>
        <taxon>Staphylococcaceae</taxon>
        <taxon>Staphylococcus</taxon>
    </lineage>
</organism>
<dbReference type="Gene3D" id="1.10.10.10">
    <property type="entry name" value="Winged helix-like DNA-binding domain superfamily/Winged helix DNA-binding domain"/>
    <property type="match status" value="1"/>
</dbReference>
<evidence type="ECO:0000259" key="11">
    <source>
        <dbReference type="Pfam" id="PF02870"/>
    </source>
</evidence>